<evidence type="ECO:0000256" key="1">
    <source>
        <dbReference type="SAM" id="MobiDB-lite"/>
    </source>
</evidence>
<dbReference type="EMBL" id="FJUW01000020">
    <property type="protein sequence ID" value="CZT00790.1"/>
    <property type="molecule type" value="Genomic_DNA"/>
</dbReference>
<organism evidence="2 3">
    <name type="scientific">Rhynchosporium graminicola</name>
    <dbReference type="NCBI Taxonomy" id="2792576"/>
    <lineage>
        <taxon>Eukaryota</taxon>
        <taxon>Fungi</taxon>
        <taxon>Dikarya</taxon>
        <taxon>Ascomycota</taxon>
        <taxon>Pezizomycotina</taxon>
        <taxon>Leotiomycetes</taxon>
        <taxon>Helotiales</taxon>
        <taxon>Ploettnerulaceae</taxon>
        <taxon>Rhynchosporium</taxon>
    </lineage>
</organism>
<feature type="region of interest" description="Disordered" evidence="1">
    <location>
        <begin position="136"/>
        <end position="159"/>
    </location>
</feature>
<dbReference type="Proteomes" id="UP000178129">
    <property type="component" value="Unassembled WGS sequence"/>
</dbReference>
<name>A0A1E1KS27_9HELO</name>
<gene>
    <name evidence="2" type="ORF">RCO7_03124</name>
</gene>
<reference evidence="3" key="1">
    <citation type="submission" date="2016-03" db="EMBL/GenBank/DDBJ databases">
        <authorList>
            <person name="Ploux O."/>
        </authorList>
    </citation>
    <scope>NUCLEOTIDE SEQUENCE [LARGE SCALE GENOMIC DNA]</scope>
    <source>
        <strain evidence="3">UK7</strain>
    </source>
</reference>
<evidence type="ECO:0000313" key="3">
    <source>
        <dbReference type="Proteomes" id="UP000178129"/>
    </source>
</evidence>
<proteinExistence type="predicted"/>
<comment type="caution">
    <text evidence="2">The sequence shown here is derived from an EMBL/GenBank/DDBJ whole genome shotgun (WGS) entry which is preliminary data.</text>
</comment>
<accession>A0A1E1KS27</accession>
<evidence type="ECO:0000313" key="2">
    <source>
        <dbReference type="EMBL" id="CZT00790.1"/>
    </source>
</evidence>
<keyword evidence="3" id="KW-1185">Reference proteome</keyword>
<sequence>MDQRKLSEAEILWAISLETFRVNVGEALAASTSVQDFISFIAKPCLLALPLIISIGISSSQIDNTKTEAGIYWTNCFWEDVSGKNEMPVEHAGRKDLPKAFTDDIKSFVPHTKLRFTSFCRNTRLFPPRELENYLEASSSSSKDEIEGPSSSTAAKQAGADLRKVRVRNLQQEFSVEL</sequence>
<dbReference type="AlphaFoldDB" id="A0A1E1KS27"/>
<protein>
    <submittedName>
        <fullName evidence="2">Uncharacterized protein</fullName>
    </submittedName>
</protein>
<dbReference type="InParanoid" id="A0A1E1KS27"/>